<dbReference type="Proteomes" id="UP000019116">
    <property type="component" value="Chromosome 2A"/>
</dbReference>
<dbReference type="Gramene" id="TraesSYM2A03G00616770.1">
    <property type="protein sequence ID" value="TraesSYM2A03G00616770.1.CDS1"/>
    <property type="gene ID" value="TraesSYM2A03G00616770"/>
</dbReference>
<organism evidence="1">
    <name type="scientific">Triticum aestivum</name>
    <name type="common">Wheat</name>
    <dbReference type="NCBI Taxonomy" id="4565"/>
    <lineage>
        <taxon>Eukaryota</taxon>
        <taxon>Viridiplantae</taxon>
        <taxon>Streptophyta</taxon>
        <taxon>Embryophyta</taxon>
        <taxon>Tracheophyta</taxon>
        <taxon>Spermatophyta</taxon>
        <taxon>Magnoliopsida</taxon>
        <taxon>Liliopsida</taxon>
        <taxon>Poales</taxon>
        <taxon>Poaceae</taxon>
        <taxon>BOP clade</taxon>
        <taxon>Pooideae</taxon>
        <taxon>Triticodae</taxon>
        <taxon>Triticeae</taxon>
        <taxon>Triticinae</taxon>
        <taxon>Triticum</taxon>
    </lineage>
</organism>
<dbReference type="Gramene" id="TraesJUL2A03G00613780.1">
    <property type="protein sequence ID" value="TraesJUL2A03G00613780.1.CDS1"/>
    <property type="gene ID" value="TraesJUL2A03G00613780"/>
</dbReference>
<reference evidence="1" key="1">
    <citation type="submission" date="2018-08" db="EMBL/GenBank/DDBJ databases">
        <authorList>
            <person name="Rossello M."/>
        </authorList>
    </citation>
    <scope>NUCLEOTIDE SEQUENCE [LARGE SCALE GENOMIC DNA]</scope>
    <source>
        <strain evidence="1">cv. Chinese Spring</strain>
    </source>
</reference>
<evidence type="ECO:0000313" key="1">
    <source>
        <dbReference type="EnsemblPlants" id="TraesCS2A02G100200.1.cds1"/>
    </source>
</evidence>
<name>A0A3B6AT08_WHEAT</name>
<dbReference type="Gramene" id="TraesCAD_scaffold_088703_01G000100.1">
    <property type="protein sequence ID" value="TraesCAD_scaffold_088703_01G000100.1"/>
    <property type="gene ID" value="TraesCAD_scaffold_088703_01G000100"/>
</dbReference>
<dbReference type="AlphaFoldDB" id="A0A3B6AT08"/>
<evidence type="ECO:0000313" key="2">
    <source>
        <dbReference type="Proteomes" id="UP000019116"/>
    </source>
</evidence>
<dbReference type="Gramene" id="TraesCLE_scaffold_079833_01G000100.1">
    <property type="protein sequence ID" value="TraesCLE_scaffold_079833_01G000100.1"/>
    <property type="gene ID" value="TraesCLE_scaffold_079833_01G000100"/>
</dbReference>
<sequence>MATGYEIVRRAYTCAVNLSSNKVIGLCIIVNWCGEPPLRCSGLPTAVISSEFALLGLYRQINNFLELLAELHLVSPLNFLFSSLFRNRLWSKCPELYEFMSFPPACQ</sequence>
<dbReference type="Gramene" id="TraesNOR2A03G00617970.1">
    <property type="protein sequence ID" value="TraesNOR2A03G00617970.1.CDS1"/>
    <property type="gene ID" value="TraesNOR2A03G00617970"/>
</dbReference>
<dbReference type="EnsemblPlants" id="TraesCS2A02G100200.1">
    <property type="protein sequence ID" value="TraesCS2A02G100200.1.cds1"/>
    <property type="gene ID" value="TraesCS2A02G100200"/>
</dbReference>
<proteinExistence type="predicted"/>
<dbReference type="PaxDb" id="4565-Traes_2AS_39C25C6B2.2"/>
<dbReference type="Gramene" id="TraesCS2A02G100200.1">
    <property type="protein sequence ID" value="TraesCS2A02G100200.1.cds1"/>
    <property type="gene ID" value="TraesCS2A02G100200"/>
</dbReference>
<dbReference type="Gramene" id="TraesCS2A03G0206100.1">
    <property type="protein sequence ID" value="TraesCS2A03G0206100.1.CDS1"/>
    <property type="gene ID" value="TraesCS2A03G0206100"/>
</dbReference>
<dbReference type="Gramene" id="TraesPARA_EIv1.0_0442380.1">
    <property type="protein sequence ID" value="TraesPARA_EIv1.0_0442380.1.CDS1"/>
    <property type="gene ID" value="TraesPARA_EIv1.0_0442380"/>
</dbReference>
<reference evidence="1" key="2">
    <citation type="submission" date="2018-10" db="UniProtKB">
        <authorList>
            <consortium name="EnsemblPlants"/>
        </authorList>
    </citation>
    <scope>IDENTIFICATION</scope>
</reference>
<dbReference type="Gramene" id="TraesWEE_scaffold_076227_01G000100.1">
    <property type="protein sequence ID" value="TraesWEE_scaffold_076227_01G000100.1"/>
    <property type="gene ID" value="TraesWEE_scaffold_076227_01G000100"/>
</dbReference>
<keyword evidence="2" id="KW-1185">Reference proteome</keyword>
<accession>A0A3B6AT08</accession>
<protein>
    <submittedName>
        <fullName evidence="1">Uncharacterized protein</fullName>
    </submittedName>
</protein>
<dbReference type="Gramene" id="TraesROB_scaffold_091252_01G000100.1">
    <property type="protein sequence ID" value="TraesROB_scaffold_091252_01G000100.1"/>
    <property type="gene ID" value="TraesROB_scaffold_091252_01G000100"/>
</dbReference>
<dbReference type="Gramene" id="TraesLAC2A03G00614340.1">
    <property type="protein sequence ID" value="TraesLAC2A03G00614340.1.CDS1"/>
    <property type="gene ID" value="TraesLAC2A03G00614340"/>
</dbReference>